<organism evidence="13 14">
    <name type="scientific">Dendroctonus ponderosae</name>
    <name type="common">Mountain pine beetle</name>
    <dbReference type="NCBI Taxonomy" id="77166"/>
    <lineage>
        <taxon>Eukaryota</taxon>
        <taxon>Metazoa</taxon>
        <taxon>Ecdysozoa</taxon>
        <taxon>Arthropoda</taxon>
        <taxon>Hexapoda</taxon>
        <taxon>Insecta</taxon>
        <taxon>Pterygota</taxon>
        <taxon>Neoptera</taxon>
        <taxon>Endopterygota</taxon>
        <taxon>Coleoptera</taxon>
        <taxon>Polyphaga</taxon>
        <taxon>Cucujiformia</taxon>
        <taxon>Curculionidae</taxon>
        <taxon>Scolytinae</taxon>
        <taxon>Dendroctonus</taxon>
    </lineage>
</organism>
<dbReference type="CDD" id="cd18793">
    <property type="entry name" value="SF2_C_SNF"/>
    <property type="match status" value="1"/>
</dbReference>
<feature type="compositionally biased region" description="Basic residues" evidence="10">
    <location>
        <begin position="348"/>
        <end position="358"/>
    </location>
</feature>
<feature type="domain" description="Helicase ATP-binding" evidence="11">
    <location>
        <begin position="1060"/>
        <end position="1250"/>
    </location>
</feature>
<dbReference type="PROSITE" id="PS51192">
    <property type="entry name" value="HELICASE_ATP_BIND_1"/>
    <property type="match status" value="1"/>
</dbReference>
<evidence type="ECO:0000256" key="7">
    <source>
        <dbReference type="ARBA" id="ARBA00023125"/>
    </source>
</evidence>
<feature type="domain" description="Helicase C-terminal" evidence="12">
    <location>
        <begin position="1430"/>
        <end position="1584"/>
    </location>
</feature>
<feature type="compositionally biased region" description="Polar residues" evidence="10">
    <location>
        <begin position="124"/>
        <end position="144"/>
    </location>
</feature>
<evidence type="ECO:0000256" key="3">
    <source>
        <dbReference type="ARBA" id="ARBA00022741"/>
    </source>
</evidence>
<comment type="subcellular location">
    <subcellularLocation>
        <location evidence="1">Nucleus</location>
    </subcellularLocation>
</comment>
<dbReference type="InterPro" id="IPR044574">
    <property type="entry name" value="ARIP4-like"/>
</dbReference>
<dbReference type="SMART" id="SM00490">
    <property type="entry name" value="HELICc"/>
    <property type="match status" value="1"/>
</dbReference>
<feature type="compositionally biased region" description="Polar residues" evidence="10">
    <location>
        <begin position="181"/>
        <end position="203"/>
    </location>
</feature>
<feature type="region of interest" description="Disordered" evidence="10">
    <location>
        <begin position="176"/>
        <end position="224"/>
    </location>
</feature>
<feature type="compositionally biased region" description="Low complexity" evidence="10">
    <location>
        <begin position="448"/>
        <end position="460"/>
    </location>
</feature>
<feature type="compositionally biased region" description="Polar residues" evidence="10">
    <location>
        <begin position="467"/>
        <end position="476"/>
    </location>
</feature>
<evidence type="ECO:0000259" key="11">
    <source>
        <dbReference type="PROSITE" id="PS51192"/>
    </source>
</evidence>
<dbReference type="SMART" id="SM00487">
    <property type="entry name" value="DEXDc"/>
    <property type="match status" value="1"/>
</dbReference>
<reference evidence="14" key="1">
    <citation type="journal article" date="2013" name="Genome Biol.">
        <title>Draft genome of the mountain pine beetle, Dendroctonus ponderosae Hopkins, a major forest pest.</title>
        <authorList>
            <person name="Keeling C.I."/>
            <person name="Yuen M.M."/>
            <person name="Liao N.Y."/>
            <person name="Docking T.R."/>
            <person name="Chan S.K."/>
            <person name="Taylor G.A."/>
            <person name="Palmquist D.L."/>
            <person name="Jackman S.D."/>
            <person name="Nguyen A."/>
            <person name="Li M."/>
            <person name="Henderson H."/>
            <person name="Janes J.K."/>
            <person name="Zhao Y."/>
            <person name="Pandoh P."/>
            <person name="Moore R."/>
            <person name="Sperling F.A."/>
            <person name="Huber D.P."/>
            <person name="Birol I."/>
            <person name="Jones S.J."/>
            <person name="Bohlmann J."/>
        </authorList>
    </citation>
    <scope>NUCLEOTIDE SEQUENCE</scope>
</reference>
<dbReference type="GO" id="GO:0003677">
    <property type="term" value="F:DNA binding"/>
    <property type="evidence" value="ECO:0007669"/>
    <property type="project" value="UniProtKB-KW"/>
</dbReference>
<feature type="region of interest" description="Disordered" evidence="10">
    <location>
        <begin position="837"/>
        <end position="916"/>
    </location>
</feature>
<dbReference type="Pfam" id="PF00176">
    <property type="entry name" value="SNF2-rel_dom"/>
    <property type="match status" value="1"/>
</dbReference>
<reference evidence="13" key="2">
    <citation type="submission" date="2024-08" db="UniProtKB">
        <authorList>
            <consortium name="EnsemblMetazoa"/>
        </authorList>
    </citation>
    <scope>IDENTIFICATION</scope>
</reference>
<evidence type="ECO:0000259" key="12">
    <source>
        <dbReference type="PROSITE" id="PS51194"/>
    </source>
</evidence>
<feature type="compositionally biased region" description="Low complexity" evidence="10">
    <location>
        <begin position="773"/>
        <end position="796"/>
    </location>
</feature>
<feature type="region of interest" description="Disordered" evidence="10">
    <location>
        <begin position="330"/>
        <end position="358"/>
    </location>
</feature>
<dbReference type="PANTHER" id="PTHR45797">
    <property type="entry name" value="RAD54-LIKE"/>
    <property type="match status" value="1"/>
</dbReference>
<dbReference type="GO" id="GO:0005524">
    <property type="term" value="F:ATP binding"/>
    <property type="evidence" value="ECO:0007669"/>
    <property type="project" value="UniProtKB-KW"/>
</dbReference>
<dbReference type="InterPro" id="IPR001650">
    <property type="entry name" value="Helicase_C-like"/>
</dbReference>
<feature type="region of interest" description="Disordered" evidence="10">
    <location>
        <begin position="770"/>
        <end position="796"/>
    </location>
</feature>
<dbReference type="Gene3D" id="3.40.50.10810">
    <property type="entry name" value="Tandem AAA-ATPase domain"/>
    <property type="match status" value="1"/>
</dbReference>
<keyword evidence="7" id="KW-0238">DNA-binding</keyword>
<dbReference type="EnsemblMetazoa" id="XM_019916402.1">
    <property type="protein sequence ID" value="XP_019771961.1"/>
    <property type="gene ID" value="LOC109545619"/>
</dbReference>
<accession>A0AAR5QFJ3</accession>
<feature type="coiled-coil region" evidence="9">
    <location>
        <begin position="971"/>
        <end position="1006"/>
    </location>
</feature>
<feature type="region of interest" description="Disordered" evidence="10">
    <location>
        <begin position="1776"/>
        <end position="1800"/>
    </location>
</feature>
<keyword evidence="8" id="KW-0539">Nucleus</keyword>
<sequence>MNQQEFEAIVVRLEHEIKYMGLSLQEQVTRCAEKFRKTGNTPQYIQKIANILEKFDEYVKKHACSIQKRIEDAGLQDKYADSLKTLRALSSQDEHTETVQCSSELAPIRKQTFSEADKICNETTVQQPTTNNTDAHSSSQTNQEGVCGEKCIPVASEPVQSTEMIQSVPIILSSDSDDELNSTQAQTKSTSSPNVDNMSINSDETVRLDGPREIDSDNTIVDPTDMMETQLNSRNSTESEVFNGPEADDLSVVSLDSTKYDQSGASGDLQPDCKATSNNGKQTPKELEENGGAESSDESNINAHFKSKMNDKDRKLLFTLIGKFFKDLQNNQQNNESSSDEAREPVKKGRMLKKIRKKSRIRAQTVVEKPIVQDCSIRLVKMNTSAIAATANSSLSSVPESEETENEIIKFRRKKCRPIPSDESESQLGSEQERTDSNLQDSKRKRPSSNSESFSCSSHSATKIRKLSSTGDNSDSAYCMDSKARDRLLNMLIEQNSRTQKASDSKEITAKQGQKELCDSAGINLLQQKELDGAAEDALLKTDSDEEDEIQSNPDGGCKAFKFTESQRSKLLDLLTGVVENGVIRSDAESSSESHVDNKRTLTVANVSREELNQLLSEFEETVVLKARDTGHEDVKCAEERVESSDPENDLIDILREEVISTKRGPGRPRKSVESWNAFNSLMKSEDDISDSSSSISLFSDLEAALSDQEETHEVKQAEAAQWEQKSAFKKELIVIVRRLDLSKYETSQFSKGSDDSDCSMLRPCNLDNAVESRGSSPASPPRGNWVQSTSSEFSGSSLSSFIASECGSDVEYADSPEDCAHLAKSLWDKICSSSDEKSSVKCSTSSSSASEEEEESSKDAGVQKWAGQRKRSPSWCADPLLRADPLIGEHRQKRKRSKTRIPPSPLASDSDATYVENARHPKRNFFDDLSDDSDFEIIEGYKTPEEAIIITDEEEGSSSKKGKGRRNIRAVVEDQDLAEATQRANNEERERIKRLQEREKSKENCTHYASEEEANPLILDALDSVEVKVHPSITKKLKPHQRSGIQFMWDSCYESIKQLKMGYVSSGCILAHCMGLGKTLQALALIEALFRNPITNTKYVLVVCPLSTVSNWRNEFNLAYEGIRNLNIRLFTIEDKKTSIRKFDITIEWRRKGGVLVLGYECFGMMINQQKLDRLAKDGIDKALILQALVDPGPDLVICDEGHLLRNKQSQRTVAMNQINTKRRIVLTGTPLQNNLLEYYCMVNFVKPSLLGTEKEYKTNFANPITNGQFEDSTAEDIMLMKKRTHVLHKILHRTVQRVEDTELKRYLPKLIDQAVFIQMSDLQVNLYNTYLDSTDLRPIVYTKSGTISRKNFLADMQVLQYICSHPNVLTTAEKTSKAKIKEQDVIEDHMDVDVDANVLRKGDWHKALLSMDGTRQLGMGTKFLVAIGIVKEAAAAGDKVLIFTHSYAEMDNLELFLSESLQFVKYVDYYRMDGTIIPEARSVICNKFNDPNNSQVKALIVSTRVGGLGLNLTAANRVIIMNVSWNPSNDTQSVFRAFRFGQEKPVFVYRLIAIDTMEEKIYQRVVTKLAVAHRVVDKHQITRHYTASDIQEYYAIRPRIRRDRPLPNVPEDRVLANLVRKHEEVFRWHEHQALLANRPEEDLNEQQKNAAWEEFYNRTDQAPPVRSVDDPSSARHLPGPSGMQARFQNDMENAASAGPGVSYTNFSNMALRRVLSRLQSPWSADQVAPKAAAVPQANVDGRPIPRSNGSNFSQNRPDLVLNPMNRWGKIMPRSIATSEPSPSLANAPPSSTSAPICPDNEVEQVNSLIKESLGRHALNLIRETLLGHQPSGTSHEQ</sequence>
<evidence type="ECO:0000256" key="4">
    <source>
        <dbReference type="ARBA" id="ARBA00022801"/>
    </source>
</evidence>
<dbReference type="GO" id="GO:0005634">
    <property type="term" value="C:nucleus"/>
    <property type="evidence" value="ECO:0007669"/>
    <property type="project" value="UniProtKB-SubCell"/>
</dbReference>
<dbReference type="InterPro" id="IPR038718">
    <property type="entry name" value="SNF2-like_sf"/>
</dbReference>
<feature type="compositionally biased region" description="Polar residues" evidence="10">
    <location>
        <begin position="1749"/>
        <end position="1758"/>
    </location>
</feature>
<feature type="region of interest" description="Disordered" evidence="10">
    <location>
        <begin position="1740"/>
        <end position="1760"/>
    </location>
</feature>
<keyword evidence="9" id="KW-0175">Coiled coil</keyword>
<evidence type="ECO:0008006" key="15">
    <source>
        <dbReference type="Google" id="ProtNLM"/>
    </source>
</evidence>
<evidence type="ECO:0000256" key="5">
    <source>
        <dbReference type="ARBA" id="ARBA00022806"/>
    </source>
</evidence>
<keyword evidence="14" id="KW-1185">Reference proteome</keyword>
<keyword evidence="4" id="KW-0378">Hydrolase</keyword>
<feature type="compositionally biased region" description="Low complexity" evidence="10">
    <location>
        <begin position="1780"/>
        <end position="1797"/>
    </location>
</feature>
<keyword evidence="6" id="KW-0067">ATP-binding</keyword>
<dbReference type="PROSITE" id="PS51194">
    <property type="entry name" value="HELICASE_CTER"/>
    <property type="match status" value="1"/>
</dbReference>
<feature type="region of interest" description="Disordered" evidence="10">
    <location>
        <begin position="124"/>
        <end position="146"/>
    </location>
</feature>
<dbReference type="SUPFAM" id="SSF52540">
    <property type="entry name" value="P-loop containing nucleoside triphosphate hydrolases"/>
    <property type="match status" value="2"/>
</dbReference>
<feature type="compositionally biased region" description="Low complexity" evidence="10">
    <location>
        <begin position="841"/>
        <end position="850"/>
    </location>
</feature>
<dbReference type="InterPro" id="IPR027417">
    <property type="entry name" value="P-loop_NTPase"/>
</dbReference>
<dbReference type="GO" id="GO:0004386">
    <property type="term" value="F:helicase activity"/>
    <property type="evidence" value="ECO:0007669"/>
    <property type="project" value="UniProtKB-KW"/>
</dbReference>
<feature type="region of interest" description="Disordered" evidence="10">
    <location>
        <begin position="259"/>
        <end position="307"/>
    </location>
</feature>
<evidence type="ECO:0000313" key="13">
    <source>
        <dbReference type="EnsemblMetazoa" id="XP_019771961.1"/>
    </source>
</evidence>
<dbReference type="InterPro" id="IPR049730">
    <property type="entry name" value="SNF2/RAD54-like_C"/>
</dbReference>
<evidence type="ECO:0000256" key="8">
    <source>
        <dbReference type="ARBA" id="ARBA00023242"/>
    </source>
</evidence>
<evidence type="ECO:0000313" key="14">
    <source>
        <dbReference type="Proteomes" id="UP000019118"/>
    </source>
</evidence>
<comment type="similarity">
    <text evidence="2">Belongs to the SNF2/RAD54 helicase family.</text>
</comment>
<proteinExistence type="inferred from homology"/>
<evidence type="ECO:0000256" key="9">
    <source>
        <dbReference type="SAM" id="Coils"/>
    </source>
</evidence>
<dbReference type="Gene3D" id="3.40.50.300">
    <property type="entry name" value="P-loop containing nucleotide triphosphate hydrolases"/>
    <property type="match status" value="1"/>
</dbReference>
<feature type="region of interest" description="Disordered" evidence="10">
    <location>
        <begin position="390"/>
        <end position="478"/>
    </location>
</feature>
<dbReference type="PANTHER" id="PTHR45797:SF3">
    <property type="entry name" value="TRANSCRIPTIONAL REGULATOR ATRX HOMOLOG"/>
    <property type="match status" value="1"/>
</dbReference>
<dbReference type="GO" id="GO:0016887">
    <property type="term" value="F:ATP hydrolysis activity"/>
    <property type="evidence" value="ECO:0007669"/>
    <property type="project" value="InterPro"/>
</dbReference>
<dbReference type="InterPro" id="IPR014001">
    <property type="entry name" value="Helicase_ATP-bd"/>
</dbReference>
<name>A0AAR5QFJ3_DENPD</name>
<keyword evidence="3" id="KW-0547">Nucleotide-binding</keyword>
<evidence type="ECO:0000256" key="6">
    <source>
        <dbReference type="ARBA" id="ARBA00022840"/>
    </source>
</evidence>
<evidence type="ECO:0000256" key="2">
    <source>
        <dbReference type="ARBA" id="ARBA00007025"/>
    </source>
</evidence>
<keyword evidence="5" id="KW-0347">Helicase</keyword>
<protein>
    <recommendedName>
        <fullName evidence="15">Transcriptional regulator ATRX</fullName>
    </recommendedName>
</protein>
<dbReference type="Proteomes" id="UP000019118">
    <property type="component" value="Unassembled WGS sequence"/>
</dbReference>
<feature type="compositionally biased region" description="Basic and acidic residues" evidence="10">
    <location>
        <begin position="204"/>
        <end position="215"/>
    </location>
</feature>
<evidence type="ECO:0000256" key="1">
    <source>
        <dbReference type="ARBA" id="ARBA00004123"/>
    </source>
</evidence>
<dbReference type="InterPro" id="IPR000330">
    <property type="entry name" value="SNF2_N"/>
</dbReference>
<evidence type="ECO:0000256" key="10">
    <source>
        <dbReference type="SAM" id="MobiDB-lite"/>
    </source>
</evidence>
<dbReference type="Pfam" id="PF00271">
    <property type="entry name" value="Helicase_C"/>
    <property type="match status" value="1"/>
</dbReference>